<dbReference type="GO" id="GO:0005840">
    <property type="term" value="C:ribosome"/>
    <property type="evidence" value="ECO:0007669"/>
    <property type="project" value="UniProtKB-KW"/>
</dbReference>
<dbReference type="Pfam" id="PF04280">
    <property type="entry name" value="Tim44"/>
    <property type="match status" value="1"/>
</dbReference>
<comment type="caution">
    <text evidence="5">The sequence shown here is derived from an EMBL/GenBank/DDBJ whole genome shotgun (WGS) entry which is preliminary data.</text>
</comment>
<name>A0ABS7YD27_9BURK</name>
<feature type="region of interest" description="Disordered" evidence="1">
    <location>
        <begin position="26"/>
        <end position="61"/>
    </location>
</feature>
<keyword evidence="2" id="KW-1133">Transmembrane helix</keyword>
<feature type="transmembrane region" description="Helical" evidence="2">
    <location>
        <begin position="108"/>
        <end position="129"/>
    </location>
</feature>
<gene>
    <name evidence="5" type="ORF">LE190_09525</name>
</gene>
<proteinExistence type="predicted"/>
<dbReference type="PANTHER" id="PTHR41542">
    <property type="entry name" value="BLL5807 PROTEIN"/>
    <property type="match status" value="1"/>
</dbReference>
<feature type="signal peptide" evidence="3">
    <location>
        <begin position="1"/>
        <end position="21"/>
    </location>
</feature>
<evidence type="ECO:0000313" key="5">
    <source>
        <dbReference type="EMBL" id="MCA1856164.1"/>
    </source>
</evidence>
<reference evidence="5 6" key="1">
    <citation type="submission" date="2021-07" db="EMBL/GenBank/DDBJ databases">
        <title>Characterization of Violacein-producing bacteria and related species.</title>
        <authorList>
            <person name="Wilson H.S."/>
            <person name="De Leon M.E."/>
        </authorList>
    </citation>
    <scope>NUCLEOTIDE SEQUENCE [LARGE SCALE GENOMIC DNA]</scope>
    <source>
        <strain evidence="5 6">HSC-2F05</strain>
    </source>
</reference>
<protein>
    <submittedName>
        <fullName evidence="5">39S ribosomal protein L45</fullName>
    </submittedName>
</protein>
<accession>A0ABS7YD27</accession>
<organism evidence="5 6">
    <name type="scientific">Massilia hydrophila</name>
    <dbReference type="NCBI Taxonomy" id="3044279"/>
    <lineage>
        <taxon>Bacteria</taxon>
        <taxon>Pseudomonadati</taxon>
        <taxon>Pseudomonadota</taxon>
        <taxon>Betaproteobacteria</taxon>
        <taxon>Burkholderiales</taxon>
        <taxon>Oxalobacteraceae</taxon>
        <taxon>Telluria group</taxon>
        <taxon>Massilia</taxon>
    </lineage>
</organism>
<dbReference type="Proteomes" id="UP001198602">
    <property type="component" value="Unassembled WGS sequence"/>
</dbReference>
<feature type="transmembrane region" description="Helical" evidence="2">
    <location>
        <begin position="81"/>
        <end position="102"/>
    </location>
</feature>
<keyword evidence="3" id="KW-0732">Signal</keyword>
<dbReference type="InterPro" id="IPR032710">
    <property type="entry name" value="NTF2-like_dom_sf"/>
</dbReference>
<evidence type="ECO:0000256" key="2">
    <source>
        <dbReference type="SAM" id="Phobius"/>
    </source>
</evidence>
<evidence type="ECO:0000256" key="1">
    <source>
        <dbReference type="SAM" id="MobiDB-lite"/>
    </source>
</evidence>
<dbReference type="SUPFAM" id="SSF54427">
    <property type="entry name" value="NTF2-like"/>
    <property type="match status" value="1"/>
</dbReference>
<sequence length="332" mass="34071">MKKIVATMVLAVTALSMIAEASARPMGGKRSFGRQSQPVKQMQAPAPAPTPGMQPQRAPAAAPAAAGAAGAAAAQAKRPSMWKGILGGALLGLGLGALLSHFGIGGALASAISAILMIGLLALAVLFVVRMLRRKDTPANPSFGGYANPVPAGAAPHGHAGAVATPEIGSALRQPSAFQGQPGQGGVSLGKPGAVPAAAATAAHSQWGVPSDFDQDAFLRHAKASFIRMQAAWDRGDTQDLREFTTPEVFAELKLQIQERNGASDFTDVVTIDGQLLGIETTATDYLASVQFNGMIRTAQNAPAEPFVEVWNMSKPLSGQGGWVLAGIQQIA</sequence>
<keyword evidence="5" id="KW-0687">Ribonucleoprotein</keyword>
<keyword evidence="2" id="KW-0472">Membrane</keyword>
<dbReference type="Gene3D" id="3.10.450.240">
    <property type="match status" value="1"/>
</dbReference>
<evidence type="ECO:0000313" key="6">
    <source>
        <dbReference type="Proteomes" id="UP001198602"/>
    </source>
</evidence>
<evidence type="ECO:0000256" key="3">
    <source>
        <dbReference type="SAM" id="SignalP"/>
    </source>
</evidence>
<dbReference type="RefSeq" id="WP_225238458.1">
    <property type="nucleotide sequence ID" value="NZ_JAHYBX010000002.1"/>
</dbReference>
<feature type="chain" id="PRO_5045762811" evidence="3">
    <location>
        <begin position="22"/>
        <end position="332"/>
    </location>
</feature>
<keyword evidence="2" id="KW-0812">Transmembrane</keyword>
<dbReference type="SMART" id="SM00978">
    <property type="entry name" value="Tim44"/>
    <property type="match status" value="1"/>
</dbReference>
<dbReference type="EMBL" id="JAHYBX010000002">
    <property type="protein sequence ID" value="MCA1856164.1"/>
    <property type="molecule type" value="Genomic_DNA"/>
</dbReference>
<dbReference type="InterPro" id="IPR007379">
    <property type="entry name" value="Tim44-like_dom"/>
</dbReference>
<evidence type="ECO:0000259" key="4">
    <source>
        <dbReference type="SMART" id="SM00978"/>
    </source>
</evidence>
<dbReference type="PANTHER" id="PTHR41542:SF1">
    <property type="entry name" value="BLL5807 PROTEIN"/>
    <property type="match status" value="1"/>
</dbReference>
<feature type="domain" description="Tim44-like" evidence="4">
    <location>
        <begin position="199"/>
        <end position="330"/>
    </location>
</feature>
<keyword evidence="5" id="KW-0689">Ribosomal protein</keyword>
<keyword evidence="6" id="KW-1185">Reference proteome</keyword>